<dbReference type="AlphaFoldDB" id="A0A430J4T3"/>
<dbReference type="InterPro" id="IPR036779">
    <property type="entry name" value="LysM_dom_sf"/>
</dbReference>
<evidence type="ECO:0000259" key="2">
    <source>
        <dbReference type="PROSITE" id="PS51782"/>
    </source>
</evidence>
<dbReference type="Gene3D" id="3.10.350.10">
    <property type="entry name" value="LysM domain"/>
    <property type="match status" value="1"/>
</dbReference>
<feature type="signal peptide" evidence="1">
    <location>
        <begin position="1"/>
        <end position="29"/>
    </location>
</feature>
<name>A0A430J4T3_9BACL</name>
<dbReference type="Pfam" id="PF01476">
    <property type="entry name" value="LysM"/>
    <property type="match status" value="1"/>
</dbReference>
<evidence type="ECO:0000313" key="4">
    <source>
        <dbReference type="Proteomes" id="UP000276128"/>
    </source>
</evidence>
<dbReference type="PROSITE" id="PS51782">
    <property type="entry name" value="LYSM"/>
    <property type="match status" value="1"/>
</dbReference>
<protein>
    <submittedName>
        <fullName evidence="3">LysM peptidoglycan-binding domain-containing protein</fullName>
    </submittedName>
</protein>
<comment type="caution">
    <text evidence="3">The sequence shown here is derived from an EMBL/GenBank/DDBJ whole genome shotgun (WGS) entry which is preliminary data.</text>
</comment>
<dbReference type="CDD" id="cd00118">
    <property type="entry name" value="LysM"/>
    <property type="match status" value="1"/>
</dbReference>
<dbReference type="OrthoDB" id="9801998at2"/>
<feature type="chain" id="PRO_5019579965" evidence="1">
    <location>
        <begin position="30"/>
        <end position="104"/>
    </location>
</feature>
<gene>
    <name evidence="3" type="ORF">EJQ19_30890</name>
</gene>
<accession>A0A430J4T3</accession>
<dbReference type="Proteomes" id="UP000276128">
    <property type="component" value="Unassembled WGS sequence"/>
</dbReference>
<dbReference type="SUPFAM" id="SSF54106">
    <property type="entry name" value="LysM domain"/>
    <property type="match status" value="1"/>
</dbReference>
<evidence type="ECO:0000313" key="3">
    <source>
        <dbReference type="EMBL" id="RTE01425.1"/>
    </source>
</evidence>
<feature type="domain" description="LysM" evidence="2">
    <location>
        <begin position="53"/>
        <end position="103"/>
    </location>
</feature>
<dbReference type="InterPro" id="IPR018392">
    <property type="entry name" value="LysM"/>
</dbReference>
<reference evidence="3 4" key="1">
    <citation type="submission" date="2018-12" db="EMBL/GenBank/DDBJ databases">
        <title>Bacillus ochoae sp. nov., Paenibacillus whitsoniae sp. nov., Paenibacillus spiritus sp. nov. Isolated from the Mars Exploration Rover during spacecraft assembly.</title>
        <authorList>
            <person name="Seuylemezian A."/>
            <person name="Vaishampayan P."/>
        </authorList>
    </citation>
    <scope>NUCLEOTIDE SEQUENCE [LARGE SCALE GENOMIC DNA]</scope>
    <source>
        <strain evidence="3 4">MER 54</strain>
    </source>
</reference>
<keyword evidence="4" id="KW-1185">Reference proteome</keyword>
<keyword evidence="1" id="KW-0732">Signal</keyword>
<proteinExistence type="predicted"/>
<evidence type="ECO:0000256" key="1">
    <source>
        <dbReference type="SAM" id="SignalP"/>
    </source>
</evidence>
<organism evidence="3 4">
    <name type="scientific">Paenibacillus whitsoniae</name>
    <dbReference type="NCBI Taxonomy" id="2496558"/>
    <lineage>
        <taxon>Bacteria</taxon>
        <taxon>Bacillati</taxon>
        <taxon>Bacillota</taxon>
        <taxon>Bacilli</taxon>
        <taxon>Bacillales</taxon>
        <taxon>Paenibacillaceae</taxon>
        <taxon>Paenibacillus</taxon>
    </lineage>
</organism>
<dbReference type="SMART" id="SM00257">
    <property type="entry name" value="LysM"/>
    <property type="match status" value="1"/>
</dbReference>
<sequence length="104" mass="11167">MVRTIVRYVVIAAILCAVFSFGAIVQAYAGDGGAANPNASTSTVTVAKAKVQEKIVIQQGDTLWSIAQAHVSKERDVRTYVEKLKTLNHLKSSALQEGQVLLLP</sequence>
<dbReference type="EMBL" id="RXHU01000135">
    <property type="protein sequence ID" value="RTE01425.1"/>
    <property type="molecule type" value="Genomic_DNA"/>
</dbReference>